<evidence type="ECO:0000256" key="2">
    <source>
        <dbReference type="ARBA" id="ARBA00022729"/>
    </source>
</evidence>
<dbReference type="SUPFAM" id="SSF88713">
    <property type="entry name" value="Glycoside hydrolase/deacetylase"/>
    <property type="match status" value="1"/>
</dbReference>
<comment type="subcellular location">
    <subcellularLocation>
        <location evidence="1">Secreted</location>
    </subcellularLocation>
</comment>
<comment type="caution">
    <text evidence="4">The sequence shown here is derived from an EMBL/GenBank/DDBJ whole genome shotgun (WGS) entry which is preliminary data.</text>
</comment>
<reference evidence="4" key="1">
    <citation type="submission" date="2019-08" db="EMBL/GenBank/DDBJ databases">
        <authorList>
            <person name="Kucharzyk K."/>
            <person name="Murdoch R.W."/>
            <person name="Higgins S."/>
            <person name="Loffler F."/>
        </authorList>
    </citation>
    <scope>NUCLEOTIDE SEQUENCE</scope>
</reference>
<dbReference type="Gene3D" id="3.20.20.370">
    <property type="entry name" value="Glycoside hydrolase/deacetylase"/>
    <property type="match status" value="1"/>
</dbReference>
<dbReference type="GO" id="GO:0005576">
    <property type="term" value="C:extracellular region"/>
    <property type="evidence" value="ECO:0007669"/>
    <property type="project" value="UniProtKB-SubCell"/>
</dbReference>
<dbReference type="AlphaFoldDB" id="A0A644TUN7"/>
<dbReference type="GO" id="GO:0005975">
    <property type="term" value="P:carbohydrate metabolic process"/>
    <property type="evidence" value="ECO:0007669"/>
    <property type="project" value="InterPro"/>
</dbReference>
<accession>A0A644TUN7</accession>
<gene>
    <name evidence="4" type="ORF">SDC9_16458</name>
</gene>
<name>A0A644TUN7_9ZZZZ</name>
<dbReference type="InterPro" id="IPR002509">
    <property type="entry name" value="NODB_dom"/>
</dbReference>
<dbReference type="PROSITE" id="PS51677">
    <property type="entry name" value="NODB"/>
    <property type="match status" value="1"/>
</dbReference>
<sequence length="285" mass="32476">MRGFIAKDGGTIRSIRAVAYHNVDNAMIPSFRRQLAHYRRWYDNVREDDLLSFFSGAASEKTDGGSDKPRSRQGIIITFDDGLLSHYTVAAPLLEEHGFRGWFFIPAAMPRLSAEEQRKFCLDNRLLIPEGQGGRIGMNIEEIIDLESRGHVIGCHTMNHRRFDGHVDRGVAEKEIREAKKALVSLTGKPVKSFAWVGGEPETYNAVAQRVIENENFSFSFTTLSEKIGMKSDPLFLHRTVLDADMAYPVFRAKLSGLSDIRHWARRRSVEKRIMMRPFRKSDGF</sequence>
<dbReference type="InterPro" id="IPR011330">
    <property type="entry name" value="Glyco_hydro/deAcase_b/a-brl"/>
</dbReference>
<protein>
    <recommendedName>
        <fullName evidence="3">NodB homology domain-containing protein</fullName>
    </recommendedName>
</protein>
<proteinExistence type="predicted"/>
<dbReference type="PANTHER" id="PTHR34216:SF3">
    <property type="entry name" value="POLY-BETA-1,6-N-ACETYL-D-GLUCOSAMINE N-DEACETYLASE"/>
    <property type="match status" value="1"/>
</dbReference>
<evidence type="ECO:0000256" key="1">
    <source>
        <dbReference type="ARBA" id="ARBA00004613"/>
    </source>
</evidence>
<keyword evidence="2" id="KW-0732">Signal</keyword>
<dbReference type="CDD" id="cd10918">
    <property type="entry name" value="CE4_NodB_like_5s_6s"/>
    <property type="match status" value="1"/>
</dbReference>
<dbReference type="Pfam" id="PF01522">
    <property type="entry name" value="Polysacc_deac_1"/>
    <property type="match status" value="1"/>
</dbReference>
<feature type="domain" description="NodB homology" evidence="3">
    <location>
        <begin position="73"/>
        <end position="285"/>
    </location>
</feature>
<organism evidence="4">
    <name type="scientific">bioreactor metagenome</name>
    <dbReference type="NCBI Taxonomy" id="1076179"/>
    <lineage>
        <taxon>unclassified sequences</taxon>
        <taxon>metagenomes</taxon>
        <taxon>ecological metagenomes</taxon>
    </lineage>
</organism>
<evidence type="ECO:0000259" key="3">
    <source>
        <dbReference type="PROSITE" id="PS51677"/>
    </source>
</evidence>
<dbReference type="PANTHER" id="PTHR34216">
    <property type="match status" value="1"/>
</dbReference>
<dbReference type="InterPro" id="IPR051398">
    <property type="entry name" value="Polysacch_Deacetylase"/>
</dbReference>
<dbReference type="GO" id="GO:0016810">
    <property type="term" value="F:hydrolase activity, acting on carbon-nitrogen (but not peptide) bonds"/>
    <property type="evidence" value="ECO:0007669"/>
    <property type="project" value="InterPro"/>
</dbReference>
<evidence type="ECO:0000313" key="4">
    <source>
        <dbReference type="EMBL" id="MPL70698.1"/>
    </source>
</evidence>
<dbReference type="EMBL" id="VSSQ01000054">
    <property type="protein sequence ID" value="MPL70698.1"/>
    <property type="molecule type" value="Genomic_DNA"/>
</dbReference>